<comment type="caution">
    <text evidence="1">The sequence shown here is derived from an EMBL/GenBank/DDBJ whole genome shotgun (WGS) entry which is preliminary data.</text>
</comment>
<gene>
    <name evidence="1" type="ORF">HMPREF1536_03397</name>
</gene>
<dbReference type="AlphaFoldDB" id="A0A0F5JAL3"/>
<reference evidence="1 2" key="1">
    <citation type="submission" date="2013-04" db="EMBL/GenBank/DDBJ databases">
        <title>The Genome Sequence of Parabacteroides gordonii DSM 23371.</title>
        <authorList>
            <consortium name="The Broad Institute Genomics Platform"/>
            <person name="Earl A."/>
            <person name="Ward D."/>
            <person name="Feldgarden M."/>
            <person name="Gevers D."/>
            <person name="Martens E."/>
            <person name="Sakamoto M."/>
            <person name="Benno Y."/>
            <person name="Suzuki N."/>
            <person name="Matsunaga N."/>
            <person name="Koshihara K."/>
            <person name="Seki M."/>
            <person name="Komiya H."/>
            <person name="Walker B."/>
            <person name="Young S."/>
            <person name="Zeng Q."/>
            <person name="Gargeya S."/>
            <person name="Fitzgerald M."/>
            <person name="Haas B."/>
            <person name="Abouelleil A."/>
            <person name="Allen A.W."/>
            <person name="Alvarado L."/>
            <person name="Arachchi H.M."/>
            <person name="Berlin A.M."/>
            <person name="Chapman S.B."/>
            <person name="Gainer-Dewar J."/>
            <person name="Goldberg J."/>
            <person name="Griggs A."/>
            <person name="Gujja S."/>
            <person name="Hansen M."/>
            <person name="Howarth C."/>
            <person name="Imamovic A."/>
            <person name="Ireland A."/>
            <person name="Larimer J."/>
            <person name="McCowan C."/>
            <person name="Murphy C."/>
            <person name="Pearson M."/>
            <person name="Poon T.W."/>
            <person name="Priest M."/>
            <person name="Roberts A."/>
            <person name="Saif S."/>
            <person name="Shea T."/>
            <person name="Sisk P."/>
            <person name="Sykes S."/>
            <person name="Wortman J."/>
            <person name="Nusbaum C."/>
            <person name="Birren B."/>
        </authorList>
    </citation>
    <scope>NUCLEOTIDE SEQUENCE [LARGE SCALE GENOMIC DNA]</scope>
    <source>
        <strain evidence="1 2">MS-1</strain>
    </source>
</reference>
<name>A0A0F5JAL3_9BACT</name>
<dbReference type="HOGENOM" id="CLU_684839_0_0_10"/>
<dbReference type="PATRIC" id="fig|1203610.3.peg.3462"/>
<dbReference type="EMBL" id="AQHW01000016">
    <property type="protein sequence ID" value="KKB54477.1"/>
    <property type="molecule type" value="Genomic_DNA"/>
</dbReference>
<evidence type="ECO:0000313" key="1">
    <source>
        <dbReference type="EMBL" id="KKB54477.1"/>
    </source>
</evidence>
<evidence type="ECO:0000313" key="2">
    <source>
        <dbReference type="Proteomes" id="UP000033035"/>
    </source>
</evidence>
<dbReference type="STRING" id="1203610.HMPREF1536_03397"/>
<accession>A0A0F5JAL3</accession>
<organism evidence="1 2">
    <name type="scientific">Parabacteroides gordonii MS-1 = DSM 23371</name>
    <dbReference type="NCBI Taxonomy" id="1203610"/>
    <lineage>
        <taxon>Bacteria</taxon>
        <taxon>Pseudomonadati</taxon>
        <taxon>Bacteroidota</taxon>
        <taxon>Bacteroidia</taxon>
        <taxon>Bacteroidales</taxon>
        <taxon>Tannerellaceae</taxon>
        <taxon>Parabacteroides</taxon>
    </lineage>
</organism>
<dbReference type="Proteomes" id="UP000033035">
    <property type="component" value="Unassembled WGS sequence"/>
</dbReference>
<sequence>MTGTIKKIISEIIRKECERYRLIEWKLLSSVEEETDVLCSLLPQPPDDAWEDREKFRQWRRRLLNLFYSRMDYAGFIRKQKDMEPFLRYLFFMRKRIVDRLWQDNISPTIDADLAVPPHTLAYKLSKMISKDENLLLFCACDSIKSPWDLEDRCEAACNKRYPLPLRGVFHYLEKEDEELWSVIYLLVKKMAEYIVSGHLFNQQYKEETIADVWSDASLLLHDKTVAGLLPVFETATHFRHYISRICINKCYEAERRNTARKEILSLDDPAVMSDVIFQPTDISYLFEEGMNRGNPLWGVDIQNEYEVKCAFLTILWDRCEPWYSRLVCGMENKVEALQLYYIEKKTYREIAVIVAPELSGDEIRKMEVKLRQDVSRVRKILKERFLEMLLKEGKGDLNGYM</sequence>
<protein>
    <submittedName>
        <fullName evidence="1">Uncharacterized protein</fullName>
    </submittedName>
</protein>
<keyword evidence="2" id="KW-1185">Reference proteome</keyword>
<proteinExistence type="predicted"/>